<dbReference type="AlphaFoldDB" id="A0A6J3M662"/>
<evidence type="ECO:0000256" key="1">
    <source>
        <dbReference type="SAM" id="SignalP"/>
    </source>
</evidence>
<name>A0A6J3M662_9PEZI</name>
<feature type="chain" id="PRO_5027016599" evidence="1">
    <location>
        <begin position="19"/>
        <end position="94"/>
    </location>
</feature>
<sequence length="94" mass="10445">MVGWCCALWLVTGKVVISTNMNDGCACWPHQPLLGRGAWSRHVQTRLNNELQNDVTCKKIYGLDVMTNSLAKDISRCHETGNIMAGVEEAIIEK</sequence>
<protein>
    <submittedName>
        <fullName evidence="3">Uncharacterized protein</fullName>
    </submittedName>
</protein>
<feature type="signal peptide" evidence="1">
    <location>
        <begin position="1"/>
        <end position="18"/>
    </location>
</feature>
<dbReference type="GeneID" id="54357667"/>
<organism evidence="3">
    <name type="scientific">Dissoconium aciculare CBS 342.82</name>
    <dbReference type="NCBI Taxonomy" id="1314786"/>
    <lineage>
        <taxon>Eukaryota</taxon>
        <taxon>Fungi</taxon>
        <taxon>Dikarya</taxon>
        <taxon>Ascomycota</taxon>
        <taxon>Pezizomycotina</taxon>
        <taxon>Dothideomycetes</taxon>
        <taxon>Dothideomycetidae</taxon>
        <taxon>Mycosphaerellales</taxon>
        <taxon>Dissoconiaceae</taxon>
        <taxon>Dissoconium</taxon>
    </lineage>
</organism>
<reference evidence="3" key="1">
    <citation type="submission" date="2020-01" db="EMBL/GenBank/DDBJ databases">
        <authorList>
            <consortium name="DOE Joint Genome Institute"/>
            <person name="Haridas S."/>
            <person name="Albert R."/>
            <person name="Binder M."/>
            <person name="Bloem J."/>
            <person name="Labutti K."/>
            <person name="Salamov A."/>
            <person name="Andreopoulos B."/>
            <person name="Baker S.E."/>
            <person name="Barry K."/>
            <person name="Bills G."/>
            <person name="Bluhm B.H."/>
            <person name="Cannon C."/>
            <person name="Castanera R."/>
            <person name="Culley D.E."/>
            <person name="Daum C."/>
            <person name="Ezra D."/>
            <person name="Gonzalez J.B."/>
            <person name="Henrissat B."/>
            <person name="Kuo A."/>
            <person name="Liang C."/>
            <person name="Lipzen A."/>
            <person name="Lutzoni F."/>
            <person name="Magnuson J."/>
            <person name="Mondo S."/>
            <person name="Nolan M."/>
            <person name="Ohm R."/>
            <person name="Pangilinan J."/>
            <person name="Park H.-J."/>
            <person name="Ramirez L."/>
            <person name="Alfaro M."/>
            <person name="Sun H."/>
            <person name="Tritt A."/>
            <person name="Yoshinaga Y."/>
            <person name="Zwiers L.-H."/>
            <person name="Turgeon B.G."/>
            <person name="Goodwin S.B."/>
            <person name="Spatafora J.W."/>
            <person name="Crous P.W."/>
            <person name="Grigoriev I.V."/>
        </authorList>
    </citation>
    <scope>NUCLEOTIDE SEQUENCE</scope>
    <source>
        <strain evidence="3">CBS 342.82</strain>
    </source>
</reference>
<dbReference type="Proteomes" id="UP000504637">
    <property type="component" value="Unplaced"/>
</dbReference>
<dbReference type="RefSeq" id="XP_033459383.1">
    <property type="nucleotide sequence ID" value="XM_033599868.1"/>
</dbReference>
<reference evidence="3" key="3">
    <citation type="submission" date="2025-08" db="UniProtKB">
        <authorList>
            <consortium name="RefSeq"/>
        </authorList>
    </citation>
    <scope>IDENTIFICATION</scope>
    <source>
        <strain evidence="3">CBS 342.82</strain>
    </source>
</reference>
<evidence type="ECO:0000313" key="3">
    <source>
        <dbReference type="RefSeq" id="XP_033459383.1"/>
    </source>
</evidence>
<gene>
    <name evidence="3" type="ORF">K489DRAFT_240362</name>
</gene>
<proteinExistence type="predicted"/>
<keyword evidence="1" id="KW-0732">Signal</keyword>
<accession>A0A6J3M662</accession>
<evidence type="ECO:0000313" key="2">
    <source>
        <dbReference type="Proteomes" id="UP000504637"/>
    </source>
</evidence>
<reference evidence="3" key="2">
    <citation type="submission" date="2020-04" db="EMBL/GenBank/DDBJ databases">
        <authorList>
            <consortium name="NCBI Genome Project"/>
        </authorList>
    </citation>
    <scope>NUCLEOTIDE SEQUENCE</scope>
    <source>
        <strain evidence="3">CBS 342.82</strain>
    </source>
</reference>
<keyword evidence="2" id="KW-1185">Reference proteome</keyword>